<dbReference type="Proteomes" id="UP000590749">
    <property type="component" value="Unassembled WGS sequence"/>
</dbReference>
<dbReference type="EMBL" id="JACHXF010000023">
    <property type="protein sequence ID" value="MBB3100223.1"/>
    <property type="molecule type" value="Genomic_DNA"/>
</dbReference>
<sequence>MATWILVPCLGQLRTELNRIAPGRDTSSDGTIGDVAHQSRSSDHNDDEVGNVPIRDADSKHEVHAVDLDADLRESDLTMEKVVQHVVARCRGGAEKRLRYVIYNRRIWEASNNWRQRSYSGDNAHTQHAHFSSSYETRYEASTASWHLEDIPVALTEADKKWLAAQIDKAATTAAERVWKTKWNINFEPGSTPYLAEAGNILAHVPGEHARGEALLNEIKTDVEKLLAE</sequence>
<name>A0A7W5FIY2_9ACTN</name>
<dbReference type="RefSeq" id="WP_183226274.1">
    <property type="nucleotide sequence ID" value="NZ_BMPW01000012.1"/>
</dbReference>
<reference evidence="2 3" key="1">
    <citation type="submission" date="2020-08" db="EMBL/GenBank/DDBJ databases">
        <title>Genomic Encyclopedia of Type Strains, Phase III (KMG-III): the genomes of soil and plant-associated and newly described type strains.</title>
        <authorList>
            <person name="Whitman W."/>
        </authorList>
    </citation>
    <scope>NUCLEOTIDE SEQUENCE [LARGE SCALE GENOMIC DNA]</scope>
    <source>
        <strain evidence="2 3">CECT 3287</strain>
    </source>
</reference>
<dbReference type="AlphaFoldDB" id="A0A7W5FIY2"/>
<comment type="caution">
    <text evidence="2">The sequence shown here is derived from an EMBL/GenBank/DDBJ whole genome shotgun (WGS) entry which is preliminary data.</text>
</comment>
<feature type="region of interest" description="Disordered" evidence="1">
    <location>
        <begin position="21"/>
        <end position="60"/>
    </location>
</feature>
<proteinExistence type="predicted"/>
<keyword evidence="3" id="KW-1185">Reference proteome</keyword>
<gene>
    <name evidence="2" type="ORF">FHR83_007943</name>
</gene>
<evidence type="ECO:0000256" key="1">
    <source>
        <dbReference type="SAM" id="MobiDB-lite"/>
    </source>
</evidence>
<organism evidence="2 3">
    <name type="scientific">Actinoplanes campanulatus</name>
    <dbReference type="NCBI Taxonomy" id="113559"/>
    <lineage>
        <taxon>Bacteria</taxon>
        <taxon>Bacillati</taxon>
        <taxon>Actinomycetota</taxon>
        <taxon>Actinomycetes</taxon>
        <taxon>Micromonosporales</taxon>
        <taxon>Micromonosporaceae</taxon>
        <taxon>Actinoplanes</taxon>
    </lineage>
</organism>
<evidence type="ECO:0000313" key="3">
    <source>
        <dbReference type="Proteomes" id="UP000590749"/>
    </source>
</evidence>
<accession>A0A7W5FIY2</accession>
<protein>
    <submittedName>
        <fullName evidence="2">Uncharacterized protein</fullName>
    </submittedName>
</protein>
<evidence type="ECO:0000313" key="2">
    <source>
        <dbReference type="EMBL" id="MBB3100223.1"/>
    </source>
</evidence>